<dbReference type="AlphaFoldDB" id="A0A644UAQ8"/>
<name>A0A644UAQ8_9ZZZZ</name>
<proteinExistence type="predicted"/>
<reference evidence="1" key="1">
    <citation type="submission" date="2019-08" db="EMBL/GenBank/DDBJ databases">
        <authorList>
            <person name="Kucharzyk K."/>
            <person name="Murdoch R.W."/>
            <person name="Higgins S."/>
            <person name="Loffler F."/>
        </authorList>
    </citation>
    <scope>NUCLEOTIDE SEQUENCE</scope>
</reference>
<organism evidence="1">
    <name type="scientific">bioreactor metagenome</name>
    <dbReference type="NCBI Taxonomy" id="1076179"/>
    <lineage>
        <taxon>unclassified sequences</taxon>
        <taxon>metagenomes</taxon>
        <taxon>ecological metagenomes</taxon>
    </lineage>
</organism>
<comment type="caution">
    <text evidence="1">The sequence shown here is derived from an EMBL/GenBank/DDBJ whole genome shotgun (WGS) entry which is preliminary data.</text>
</comment>
<gene>
    <name evidence="1" type="ORF">SDC9_21902</name>
</gene>
<dbReference type="EMBL" id="VSSQ01000094">
    <property type="protein sequence ID" value="MPL76057.1"/>
    <property type="molecule type" value="Genomic_DNA"/>
</dbReference>
<sequence>MCSTVPNVVLFDNLVEGREVFFTTIDTVGHNSSS</sequence>
<accession>A0A644UAQ8</accession>
<evidence type="ECO:0000313" key="1">
    <source>
        <dbReference type="EMBL" id="MPL76057.1"/>
    </source>
</evidence>
<protein>
    <submittedName>
        <fullName evidence="1">Uncharacterized protein</fullName>
    </submittedName>
</protein>